<dbReference type="PROSITE" id="PS50977">
    <property type="entry name" value="HTH_TETR_2"/>
    <property type="match status" value="1"/>
</dbReference>
<dbReference type="GO" id="GO:0003677">
    <property type="term" value="F:DNA binding"/>
    <property type="evidence" value="ECO:0007669"/>
    <property type="project" value="UniProtKB-UniRule"/>
</dbReference>
<dbReference type="OrthoDB" id="9812484at2"/>
<dbReference type="InterPro" id="IPR036271">
    <property type="entry name" value="Tet_transcr_reg_TetR-rel_C_sf"/>
</dbReference>
<organism evidence="4 5">
    <name type="scientific">Acetivibrio straminisolvens JCM 21531</name>
    <dbReference type="NCBI Taxonomy" id="1294263"/>
    <lineage>
        <taxon>Bacteria</taxon>
        <taxon>Bacillati</taxon>
        <taxon>Bacillota</taxon>
        <taxon>Clostridia</taxon>
        <taxon>Eubacteriales</taxon>
        <taxon>Oscillospiraceae</taxon>
        <taxon>Acetivibrio</taxon>
    </lineage>
</organism>
<dbReference type="PRINTS" id="PR00455">
    <property type="entry name" value="HTHTETR"/>
</dbReference>
<dbReference type="SUPFAM" id="SSF46689">
    <property type="entry name" value="Homeodomain-like"/>
    <property type="match status" value="1"/>
</dbReference>
<dbReference type="Pfam" id="PF00440">
    <property type="entry name" value="TetR_N"/>
    <property type="match status" value="1"/>
</dbReference>
<dbReference type="Gene3D" id="1.10.357.10">
    <property type="entry name" value="Tetracycline Repressor, domain 2"/>
    <property type="match status" value="1"/>
</dbReference>
<feature type="DNA-binding region" description="H-T-H motif" evidence="2">
    <location>
        <begin position="34"/>
        <end position="53"/>
    </location>
</feature>
<name>W4V3H9_9FIRM</name>
<evidence type="ECO:0000256" key="2">
    <source>
        <dbReference type="PROSITE-ProRule" id="PRU00335"/>
    </source>
</evidence>
<comment type="caution">
    <text evidence="4">The sequence shown here is derived from an EMBL/GenBank/DDBJ whole genome shotgun (WGS) entry which is preliminary data.</text>
</comment>
<dbReference type="RefSeq" id="WP_038287923.1">
    <property type="nucleotide sequence ID" value="NZ_BAVR01000012.1"/>
</dbReference>
<protein>
    <submittedName>
        <fullName evidence="4">Transcriptional regulator</fullName>
    </submittedName>
</protein>
<gene>
    <name evidence="4" type="ORF">JCM21531_1408</name>
</gene>
<dbReference type="Proteomes" id="UP000019109">
    <property type="component" value="Unassembled WGS sequence"/>
</dbReference>
<evidence type="ECO:0000259" key="3">
    <source>
        <dbReference type="PROSITE" id="PS50977"/>
    </source>
</evidence>
<dbReference type="AlphaFoldDB" id="W4V3H9"/>
<keyword evidence="1 2" id="KW-0238">DNA-binding</keyword>
<sequence>MPKETFFNLPKDKRNLIISAAVDEFSKAGYNTASINQICKKSNIPKGSFYQYFTDKLDLYVYIMTLAIEEKIKFFSSAIAEFHALTLLEQFRLLFLKGLEFAKKHPQYAALADQFSKEDNESAKSAVIKEGEKQSESLFMQMIDNAKTKGEIDSKVDSLALCLLLQSLNSTVDKYMIGKFGNISYEHNQEDINNFVDSLLDIIFNGIQKKSD</sequence>
<dbReference type="InterPro" id="IPR050624">
    <property type="entry name" value="HTH-type_Tx_Regulator"/>
</dbReference>
<dbReference type="SUPFAM" id="SSF48498">
    <property type="entry name" value="Tetracyclin repressor-like, C-terminal domain"/>
    <property type="match status" value="1"/>
</dbReference>
<proteinExistence type="predicted"/>
<accession>W4V3H9</accession>
<evidence type="ECO:0000256" key="1">
    <source>
        <dbReference type="ARBA" id="ARBA00023125"/>
    </source>
</evidence>
<dbReference type="InterPro" id="IPR001647">
    <property type="entry name" value="HTH_TetR"/>
</dbReference>
<dbReference type="PANTHER" id="PTHR43479:SF11">
    <property type="entry name" value="ACREF_ENVCD OPERON REPRESSOR-RELATED"/>
    <property type="match status" value="1"/>
</dbReference>
<feature type="domain" description="HTH tetR-type" evidence="3">
    <location>
        <begin position="11"/>
        <end position="71"/>
    </location>
</feature>
<reference evidence="4" key="1">
    <citation type="journal article" date="2014" name="Genome Announc.">
        <title>Draft Genome Sequence of Clostridium straminisolvens Strain JCM 21531T, Isolated from a Cellulose-Degrading Bacterial Community.</title>
        <authorList>
            <person name="Yuki M."/>
            <person name="Oshima K."/>
            <person name="Suda W."/>
            <person name="Sakamoto M."/>
            <person name="Kitamura K."/>
            <person name="Iida T."/>
            <person name="Hattori M."/>
            <person name="Ohkuma M."/>
        </authorList>
    </citation>
    <scope>NUCLEOTIDE SEQUENCE [LARGE SCALE GENOMIC DNA]</scope>
    <source>
        <strain evidence="4">JCM 21531</strain>
    </source>
</reference>
<dbReference type="STRING" id="1294263.JCM21531_1408"/>
<keyword evidence="5" id="KW-1185">Reference proteome</keyword>
<dbReference type="PANTHER" id="PTHR43479">
    <property type="entry name" value="ACREF/ENVCD OPERON REPRESSOR-RELATED"/>
    <property type="match status" value="1"/>
</dbReference>
<dbReference type="EMBL" id="BAVR01000012">
    <property type="protein sequence ID" value="GAE87995.1"/>
    <property type="molecule type" value="Genomic_DNA"/>
</dbReference>
<evidence type="ECO:0000313" key="4">
    <source>
        <dbReference type="EMBL" id="GAE87995.1"/>
    </source>
</evidence>
<dbReference type="InterPro" id="IPR009057">
    <property type="entry name" value="Homeodomain-like_sf"/>
</dbReference>
<evidence type="ECO:0000313" key="5">
    <source>
        <dbReference type="Proteomes" id="UP000019109"/>
    </source>
</evidence>